<evidence type="ECO:0000313" key="2">
    <source>
        <dbReference type="Proteomes" id="UP000283095"/>
    </source>
</evidence>
<dbReference type="OrthoDB" id="2475196at2"/>
<dbReference type="KEGG" id="pasa:BAOM_3477"/>
<proteinExistence type="predicted"/>
<accession>A0A3T0KUI2</accession>
<name>A0A3T0KUI2_9BACI</name>
<dbReference type="Pfam" id="PF01381">
    <property type="entry name" value="HTH_3"/>
    <property type="match status" value="1"/>
</dbReference>
<dbReference type="InterPro" id="IPR001387">
    <property type="entry name" value="Cro/C1-type_HTH"/>
</dbReference>
<dbReference type="Gene3D" id="1.10.260.40">
    <property type="entry name" value="lambda repressor-like DNA-binding domains"/>
    <property type="match status" value="1"/>
</dbReference>
<dbReference type="SMART" id="SM00530">
    <property type="entry name" value="HTH_XRE"/>
    <property type="match status" value="1"/>
</dbReference>
<dbReference type="Proteomes" id="UP000283095">
    <property type="component" value="Chromosome"/>
</dbReference>
<sequence length="70" mass="8492">MPIRNRLKALRHEYRMNQTEFAEFLGLSVYQYNRYEKEARQPTLEVALQISEKVERPVNEIFYRIEGAQE</sequence>
<dbReference type="AlphaFoldDB" id="A0A3T0KUI2"/>
<dbReference type="SUPFAM" id="SSF47413">
    <property type="entry name" value="lambda repressor-like DNA-binding domains"/>
    <property type="match status" value="1"/>
</dbReference>
<dbReference type="RefSeq" id="WP_127761131.1">
    <property type="nucleotide sequence ID" value="NZ_CP026095.1"/>
</dbReference>
<organism evidence="1 2">
    <name type="scientific">Peribacillus asahii</name>
    <dbReference type="NCBI Taxonomy" id="228899"/>
    <lineage>
        <taxon>Bacteria</taxon>
        <taxon>Bacillati</taxon>
        <taxon>Bacillota</taxon>
        <taxon>Bacilli</taxon>
        <taxon>Bacillales</taxon>
        <taxon>Bacillaceae</taxon>
        <taxon>Peribacillus</taxon>
    </lineage>
</organism>
<dbReference type="EMBL" id="CP026095">
    <property type="protein sequence ID" value="AZV44086.1"/>
    <property type="molecule type" value="Genomic_DNA"/>
</dbReference>
<protein>
    <submittedName>
        <fullName evidence="1">Uncharacterized protein</fullName>
    </submittedName>
</protein>
<evidence type="ECO:0000313" key="1">
    <source>
        <dbReference type="EMBL" id="AZV44086.1"/>
    </source>
</evidence>
<reference evidence="1 2" key="1">
    <citation type="submission" date="2018-01" db="EMBL/GenBank/DDBJ databases">
        <title>Bacillus asahii Genome sequencing and assembly.</title>
        <authorList>
            <person name="Jiang H."/>
            <person name="Feng Y."/>
            <person name="Zhao F."/>
            <person name="Lin X."/>
        </authorList>
    </citation>
    <scope>NUCLEOTIDE SEQUENCE [LARGE SCALE GENOMIC DNA]</scope>
    <source>
        <strain evidence="1 2">OM18</strain>
    </source>
</reference>
<dbReference type="CDD" id="cd00093">
    <property type="entry name" value="HTH_XRE"/>
    <property type="match status" value="1"/>
</dbReference>
<dbReference type="InterPro" id="IPR010982">
    <property type="entry name" value="Lambda_DNA-bd_dom_sf"/>
</dbReference>
<gene>
    <name evidence="1" type="ORF">BAOM_3477</name>
</gene>
<dbReference type="PROSITE" id="PS50943">
    <property type="entry name" value="HTH_CROC1"/>
    <property type="match status" value="1"/>
</dbReference>
<dbReference type="GO" id="GO:0003677">
    <property type="term" value="F:DNA binding"/>
    <property type="evidence" value="ECO:0007669"/>
    <property type="project" value="InterPro"/>
</dbReference>